<reference evidence="2" key="2">
    <citation type="journal article" date="2015" name="Data Brief">
        <title>Shoot transcriptome of the giant reed, Arundo donax.</title>
        <authorList>
            <person name="Barrero R.A."/>
            <person name="Guerrero F.D."/>
            <person name="Moolhuijzen P."/>
            <person name="Goolsby J.A."/>
            <person name="Tidwell J."/>
            <person name="Bellgard S.E."/>
            <person name="Bellgard M.I."/>
        </authorList>
    </citation>
    <scope>NUCLEOTIDE SEQUENCE</scope>
    <source>
        <tissue evidence="2">Shoot tissue taken approximately 20 cm above the soil surface</tissue>
    </source>
</reference>
<name>A0A0A9EDY8_ARUDO</name>
<accession>A0A0A9EDY8</accession>
<sequence>MRTNDDVHWSSHGRIRLGSEGTTDPSASAEGHHRRRYRRPSGRRIGLPLLRLPPLPYLPRRCCLLSLLAFLRPSFSLLFPAIPAVASRLLRPLFVLAAGDDGAAVSCAATTGWGGEGRGWRAEMVITMASASRG</sequence>
<protein>
    <submittedName>
        <fullName evidence="2">Myo1</fullName>
    </submittedName>
</protein>
<dbReference type="AlphaFoldDB" id="A0A0A9EDY8"/>
<feature type="region of interest" description="Disordered" evidence="1">
    <location>
        <begin position="1"/>
        <end position="38"/>
    </location>
</feature>
<organism evidence="2">
    <name type="scientific">Arundo donax</name>
    <name type="common">Giant reed</name>
    <name type="synonym">Donax arundinaceus</name>
    <dbReference type="NCBI Taxonomy" id="35708"/>
    <lineage>
        <taxon>Eukaryota</taxon>
        <taxon>Viridiplantae</taxon>
        <taxon>Streptophyta</taxon>
        <taxon>Embryophyta</taxon>
        <taxon>Tracheophyta</taxon>
        <taxon>Spermatophyta</taxon>
        <taxon>Magnoliopsida</taxon>
        <taxon>Liliopsida</taxon>
        <taxon>Poales</taxon>
        <taxon>Poaceae</taxon>
        <taxon>PACMAD clade</taxon>
        <taxon>Arundinoideae</taxon>
        <taxon>Arundineae</taxon>
        <taxon>Arundo</taxon>
    </lineage>
</organism>
<evidence type="ECO:0000256" key="1">
    <source>
        <dbReference type="SAM" id="MobiDB-lite"/>
    </source>
</evidence>
<dbReference type="EMBL" id="GBRH01200682">
    <property type="protein sequence ID" value="JAD97213.1"/>
    <property type="molecule type" value="Transcribed_RNA"/>
</dbReference>
<evidence type="ECO:0000313" key="2">
    <source>
        <dbReference type="EMBL" id="JAD97213.1"/>
    </source>
</evidence>
<reference evidence="2" key="1">
    <citation type="submission" date="2014-09" db="EMBL/GenBank/DDBJ databases">
        <authorList>
            <person name="Magalhaes I.L.F."/>
            <person name="Oliveira U."/>
            <person name="Santos F.R."/>
            <person name="Vidigal T.H.D.A."/>
            <person name="Brescovit A.D."/>
            <person name="Santos A.J."/>
        </authorList>
    </citation>
    <scope>NUCLEOTIDE SEQUENCE</scope>
    <source>
        <tissue evidence="2">Shoot tissue taken approximately 20 cm above the soil surface</tissue>
    </source>
</reference>
<proteinExistence type="predicted"/>